<proteinExistence type="predicted"/>
<evidence type="ECO:0000313" key="2">
    <source>
        <dbReference type="EMBL" id="TFK92745.1"/>
    </source>
</evidence>
<feature type="compositionally biased region" description="Low complexity" evidence="1">
    <location>
        <begin position="224"/>
        <end position="233"/>
    </location>
</feature>
<organism evidence="2 3">
    <name type="scientific">Polyporus arcularius HHB13444</name>
    <dbReference type="NCBI Taxonomy" id="1314778"/>
    <lineage>
        <taxon>Eukaryota</taxon>
        <taxon>Fungi</taxon>
        <taxon>Dikarya</taxon>
        <taxon>Basidiomycota</taxon>
        <taxon>Agaricomycotina</taxon>
        <taxon>Agaricomycetes</taxon>
        <taxon>Polyporales</taxon>
        <taxon>Polyporaceae</taxon>
        <taxon>Polyporus</taxon>
    </lineage>
</organism>
<dbReference type="InParanoid" id="A0A5C3PSI6"/>
<dbReference type="AlphaFoldDB" id="A0A5C3PSI6"/>
<reference evidence="2 3" key="1">
    <citation type="journal article" date="2019" name="Nat. Ecol. Evol.">
        <title>Megaphylogeny resolves global patterns of mushroom evolution.</title>
        <authorList>
            <person name="Varga T."/>
            <person name="Krizsan K."/>
            <person name="Foldi C."/>
            <person name="Dima B."/>
            <person name="Sanchez-Garcia M."/>
            <person name="Sanchez-Ramirez S."/>
            <person name="Szollosi G.J."/>
            <person name="Szarkandi J.G."/>
            <person name="Papp V."/>
            <person name="Albert L."/>
            <person name="Andreopoulos W."/>
            <person name="Angelini C."/>
            <person name="Antonin V."/>
            <person name="Barry K.W."/>
            <person name="Bougher N.L."/>
            <person name="Buchanan P."/>
            <person name="Buyck B."/>
            <person name="Bense V."/>
            <person name="Catcheside P."/>
            <person name="Chovatia M."/>
            <person name="Cooper J."/>
            <person name="Damon W."/>
            <person name="Desjardin D."/>
            <person name="Finy P."/>
            <person name="Geml J."/>
            <person name="Haridas S."/>
            <person name="Hughes K."/>
            <person name="Justo A."/>
            <person name="Karasinski D."/>
            <person name="Kautmanova I."/>
            <person name="Kiss B."/>
            <person name="Kocsube S."/>
            <person name="Kotiranta H."/>
            <person name="LaButti K.M."/>
            <person name="Lechner B.E."/>
            <person name="Liimatainen K."/>
            <person name="Lipzen A."/>
            <person name="Lukacs Z."/>
            <person name="Mihaltcheva S."/>
            <person name="Morgado L.N."/>
            <person name="Niskanen T."/>
            <person name="Noordeloos M.E."/>
            <person name="Ohm R.A."/>
            <person name="Ortiz-Santana B."/>
            <person name="Ovrebo C."/>
            <person name="Racz N."/>
            <person name="Riley R."/>
            <person name="Savchenko A."/>
            <person name="Shiryaev A."/>
            <person name="Soop K."/>
            <person name="Spirin V."/>
            <person name="Szebenyi C."/>
            <person name="Tomsovsky M."/>
            <person name="Tulloss R.E."/>
            <person name="Uehling J."/>
            <person name="Grigoriev I.V."/>
            <person name="Vagvolgyi C."/>
            <person name="Papp T."/>
            <person name="Martin F.M."/>
            <person name="Miettinen O."/>
            <person name="Hibbett D.S."/>
            <person name="Nagy L.G."/>
        </authorList>
    </citation>
    <scope>NUCLEOTIDE SEQUENCE [LARGE SCALE GENOMIC DNA]</scope>
    <source>
        <strain evidence="2 3">HHB13444</strain>
    </source>
</reference>
<accession>A0A5C3PSI6</accession>
<keyword evidence="3" id="KW-1185">Reference proteome</keyword>
<gene>
    <name evidence="2" type="ORF">K466DRAFT_659080</name>
</gene>
<protein>
    <submittedName>
        <fullName evidence="2">Uncharacterized protein</fullName>
    </submittedName>
</protein>
<name>A0A5C3PSI6_9APHY</name>
<feature type="compositionally biased region" description="Polar residues" evidence="1">
    <location>
        <begin position="293"/>
        <end position="307"/>
    </location>
</feature>
<evidence type="ECO:0000313" key="3">
    <source>
        <dbReference type="Proteomes" id="UP000308197"/>
    </source>
</evidence>
<feature type="region of interest" description="Disordered" evidence="1">
    <location>
        <begin position="178"/>
        <end position="309"/>
    </location>
</feature>
<dbReference type="EMBL" id="ML210993">
    <property type="protein sequence ID" value="TFK92745.1"/>
    <property type="molecule type" value="Genomic_DNA"/>
</dbReference>
<sequence length="446" mass="48964">MKHRDLRVVKVCCYSRICSGDGIKSGQRPDKQHSNPLLLTAHFSPQLADPLSSLCTMVDPQTAAASAGTLMRVMVFIGTQLSPSVLVRKTVEKELEASALLKENGHLIDPEDWVRLNDLKESVKRHKLTLKQTTWSNITKHPLNLLIHAHRYHGAADHYLVETQAVSADSVANAALKSASRGSSSVPTADEETPSRDSSSVTAADEEALASTIRKTPAAERHSSAATPPTATAHHTKKDTAPTARCTNCEPPTPTERYAKMEPPPAERYINVDTPPTERQSSPQKLPLKQHAESGSATSDTQYPTYHSTKHASHSYTTYFRNVQINAGAKAHIILHFGVGDFTVTLIPHQEFPDLPALYRGPIVLSGYVLLVPCNPRPESKHVPDVFIGPGKKGYDMEFSGMQWHLPEGFHMSARKVEDDHALIATDRATVGDVDRLTPHHRAGRR</sequence>
<evidence type="ECO:0000256" key="1">
    <source>
        <dbReference type="SAM" id="MobiDB-lite"/>
    </source>
</evidence>
<dbReference type="Proteomes" id="UP000308197">
    <property type="component" value="Unassembled WGS sequence"/>
</dbReference>